<evidence type="ECO:0000256" key="1">
    <source>
        <dbReference type="SAM" id="Coils"/>
    </source>
</evidence>
<dbReference type="AlphaFoldDB" id="A0A8S1Y0A8"/>
<keyword evidence="1" id="KW-0175">Coiled coil</keyword>
<evidence type="ECO:0000313" key="2">
    <source>
        <dbReference type="EMBL" id="CAD8205084.1"/>
    </source>
</evidence>
<dbReference type="OMA" id="ATELFNC"/>
<sequence>MISNIKVLSLWCALFKFKRCRFLMHFHVAILQFLSCFRVDCQQCIPIIRRCSIQVNQQEYYKFVDIFMMCDSDSDVEILDFEQGLQLQQNTIENLEKELQIVITNSSYYQQQIQELLSEKNSLKIRVKELEEQNLQLENNLQKQNQTHQRTIEELSFESQKNEEKLRKHLESLMEQQKQEFERILEKQSEQINDYVKKLENQEEENNIIQNKLIATELFNCKLQSSLSELQMDIKTKAETRKCVQQFNEKLMGENINNLNKIESLSMQVDGLEEKLQKLTQQRDHFKKQFVDISQKILQYQQEISQSTNIKLDLKNKYEICSEQMKKFQQLLRESVDENKKLKQIIGQFQSQIEDSKYKSDLYIKENSTLKNQLNTLQQYYKEQISQLQQVLASRDAQIQQLSEPNKLTIKKLQKQNQSILTIQQQEQEKRQLIEQKIKSQQ</sequence>
<evidence type="ECO:0000313" key="3">
    <source>
        <dbReference type="Proteomes" id="UP000683925"/>
    </source>
</evidence>
<dbReference type="Proteomes" id="UP000683925">
    <property type="component" value="Unassembled WGS sequence"/>
</dbReference>
<gene>
    <name evidence="2" type="ORF">POCTA_138.1.T1340124</name>
</gene>
<reference evidence="2" key="1">
    <citation type="submission" date="2021-01" db="EMBL/GenBank/DDBJ databases">
        <authorList>
            <consortium name="Genoscope - CEA"/>
            <person name="William W."/>
        </authorList>
    </citation>
    <scope>NUCLEOTIDE SEQUENCE</scope>
</reference>
<accession>A0A8S1Y0A8</accession>
<feature type="coiled-coil region" evidence="1">
    <location>
        <begin position="262"/>
        <end position="289"/>
    </location>
</feature>
<dbReference type="EMBL" id="CAJJDP010000135">
    <property type="protein sequence ID" value="CAD8205084.1"/>
    <property type="molecule type" value="Genomic_DNA"/>
</dbReference>
<protein>
    <submittedName>
        <fullName evidence="2">Uncharacterized protein</fullName>
    </submittedName>
</protein>
<keyword evidence="3" id="KW-1185">Reference proteome</keyword>
<proteinExistence type="predicted"/>
<feature type="coiled-coil region" evidence="1">
    <location>
        <begin position="78"/>
        <end position="212"/>
    </location>
</feature>
<dbReference type="OrthoDB" id="308667at2759"/>
<name>A0A8S1Y0A8_PAROT</name>
<organism evidence="2 3">
    <name type="scientific">Paramecium octaurelia</name>
    <dbReference type="NCBI Taxonomy" id="43137"/>
    <lineage>
        <taxon>Eukaryota</taxon>
        <taxon>Sar</taxon>
        <taxon>Alveolata</taxon>
        <taxon>Ciliophora</taxon>
        <taxon>Intramacronucleata</taxon>
        <taxon>Oligohymenophorea</taxon>
        <taxon>Peniculida</taxon>
        <taxon>Parameciidae</taxon>
        <taxon>Paramecium</taxon>
    </lineage>
</organism>
<comment type="caution">
    <text evidence="2">The sequence shown here is derived from an EMBL/GenBank/DDBJ whole genome shotgun (WGS) entry which is preliminary data.</text>
</comment>